<gene>
    <name evidence="2" type="ORF">CWI75_04670</name>
</gene>
<dbReference type="RefSeq" id="WP_101520328.1">
    <property type="nucleotide sequence ID" value="NZ_PKLZ01000002.1"/>
</dbReference>
<sequence length="117" mass="11798">MKALGIIAMIFAVVAIFVPVAGPYLTIICGLLAAFAAGPGLTFGAVAIGVNILNVAFLSPSLWLMAGAAEAEAQGAGSNILLGMGIVFIGVQIVAAVVLLIVHSIWKKNHTASEAVV</sequence>
<evidence type="ECO:0000313" key="2">
    <source>
        <dbReference type="EMBL" id="PLW83647.1"/>
    </source>
</evidence>
<dbReference type="EMBL" id="PKLZ01000002">
    <property type="protein sequence ID" value="PLW83647.1"/>
    <property type="molecule type" value="Genomic_DNA"/>
</dbReference>
<name>A0A2N5Y5I1_9GAMM</name>
<dbReference type="AlphaFoldDB" id="A0A2N5Y5I1"/>
<proteinExistence type="predicted"/>
<keyword evidence="1" id="KW-0472">Membrane</keyword>
<keyword evidence="1" id="KW-0812">Transmembrane</keyword>
<keyword evidence="1" id="KW-1133">Transmembrane helix</keyword>
<feature type="transmembrane region" description="Helical" evidence="1">
    <location>
        <begin position="41"/>
        <end position="60"/>
    </location>
</feature>
<evidence type="ECO:0000313" key="3">
    <source>
        <dbReference type="Proteomes" id="UP000234845"/>
    </source>
</evidence>
<feature type="transmembrane region" description="Helical" evidence="1">
    <location>
        <begin position="80"/>
        <end position="102"/>
    </location>
</feature>
<dbReference type="Proteomes" id="UP000234845">
    <property type="component" value="Unassembled WGS sequence"/>
</dbReference>
<feature type="transmembrane region" description="Helical" evidence="1">
    <location>
        <begin position="6"/>
        <end position="34"/>
    </location>
</feature>
<reference evidence="3" key="1">
    <citation type="submission" date="2017-11" db="EMBL/GenBank/DDBJ databases">
        <title>The draft genome sequence of Chromatocurvus sp. F02.</title>
        <authorList>
            <person name="Du Z.-J."/>
            <person name="Chang Y.-Q."/>
        </authorList>
    </citation>
    <scope>NUCLEOTIDE SEQUENCE [LARGE SCALE GENOMIC DNA]</scope>
    <source>
        <strain evidence="3">F02</strain>
    </source>
</reference>
<evidence type="ECO:0000256" key="1">
    <source>
        <dbReference type="SAM" id="Phobius"/>
    </source>
</evidence>
<accession>A0A2N5Y5I1</accession>
<keyword evidence="3" id="KW-1185">Reference proteome</keyword>
<organism evidence="2 3">
    <name type="scientific">Kineobactrum sediminis</name>
    <dbReference type="NCBI Taxonomy" id="1905677"/>
    <lineage>
        <taxon>Bacteria</taxon>
        <taxon>Pseudomonadati</taxon>
        <taxon>Pseudomonadota</taxon>
        <taxon>Gammaproteobacteria</taxon>
        <taxon>Cellvibrionales</taxon>
        <taxon>Halieaceae</taxon>
        <taxon>Kineobactrum</taxon>
    </lineage>
</organism>
<comment type="caution">
    <text evidence="2">The sequence shown here is derived from an EMBL/GenBank/DDBJ whole genome shotgun (WGS) entry which is preliminary data.</text>
</comment>
<protein>
    <submittedName>
        <fullName evidence="2">Uncharacterized protein</fullName>
    </submittedName>
</protein>